<evidence type="ECO:0000256" key="3">
    <source>
        <dbReference type="SAM" id="SignalP"/>
    </source>
</evidence>
<proteinExistence type="predicted"/>
<evidence type="ECO:0000256" key="2">
    <source>
        <dbReference type="SAM" id="MobiDB-lite"/>
    </source>
</evidence>
<dbReference type="OrthoDB" id="430805at2759"/>
<protein>
    <submittedName>
        <fullName evidence="4">Uncharacterized protein</fullName>
    </submittedName>
</protein>
<keyword evidence="1" id="KW-0175">Coiled coil</keyword>
<comment type="caution">
    <text evidence="4">The sequence shown here is derived from an EMBL/GenBank/DDBJ whole genome shotgun (WGS) entry which is preliminary data.</text>
</comment>
<gene>
    <name evidence="4" type="ORF">AK812_SmicGene38977</name>
</gene>
<evidence type="ECO:0000256" key="1">
    <source>
        <dbReference type="SAM" id="Coils"/>
    </source>
</evidence>
<dbReference type="Proteomes" id="UP000186817">
    <property type="component" value="Unassembled WGS sequence"/>
</dbReference>
<evidence type="ECO:0000313" key="4">
    <source>
        <dbReference type="EMBL" id="OLP80601.1"/>
    </source>
</evidence>
<dbReference type="AlphaFoldDB" id="A0A1Q9CCF4"/>
<sequence length="298" mass="33372">MVRVLCLVWLIFLQLSDQVKRHRSARPAETHVPEGGGSKDPFMPSSWVPKLASKAKASKASEGKSQTADRESAQNGDLETESLKKEEDTVSEAVQDTVPSPHGETSLRPVFPTLTELQSQVDRQLLHATSRNHWQVLEENIKLSRDLRMARAELETGEMRECWQEEVEFWKREVMNLEAEIQEQRKNEEEVTELTSSAKVAEVPTEVRSEVVALSRAERELAELAREQARCEAAAKEVEGRNATLRRSLKQSGLERGGAARLFVNALPALDAQAVEVARTAVNVHMQKMKLQSQAAKS</sequence>
<organism evidence="4 5">
    <name type="scientific">Symbiodinium microadriaticum</name>
    <name type="common">Dinoflagellate</name>
    <name type="synonym">Zooxanthella microadriatica</name>
    <dbReference type="NCBI Taxonomy" id="2951"/>
    <lineage>
        <taxon>Eukaryota</taxon>
        <taxon>Sar</taxon>
        <taxon>Alveolata</taxon>
        <taxon>Dinophyceae</taxon>
        <taxon>Suessiales</taxon>
        <taxon>Symbiodiniaceae</taxon>
        <taxon>Symbiodinium</taxon>
    </lineage>
</organism>
<name>A0A1Q9CCF4_SYMMI</name>
<feature type="chain" id="PRO_5012367324" evidence="3">
    <location>
        <begin position="22"/>
        <end position="298"/>
    </location>
</feature>
<reference evidence="4 5" key="1">
    <citation type="submission" date="2016-02" db="EMBL/GenBank/DDBJ databases">
        <title>Genome analysis of coral dinoflagellate symbionts highlights evolutionary adaptations to a symbiotic lifestyle.</title>
        <authorList>
            <person name="Aranda M."/>
            <person name="Li Y."/>
            <person name="Liew Y.J."/>
            <person name="Baumgarten S."/>
            <person name="Simakov O."/>
            <person name="Wilson M."/>
            <person name="Piel J."/>
            <person name="Ashoor H."/>
            <person name="Bougouffa S."/>
            <person name="Bajic V.B."/>
            <person name="Ryu T."/>
            <person name="Ravasi T."/>
            <person name="Bayer T."/>
            <person name="Micklem G."/>
            <person name="Kim H."/>
            <person name="Bhak J."/>
            <person name="Lajeunesse T.C."/>
            <person name="Voolstra C.R."/>
        </authorList>
    </citation>
    <scope>NUCLEOTIDE SEQUENCE [LARGE SCALE GENOMIC DNA]</scope>
    <source>
        <strain evidence="4 5">CCMP2467</strain>
    </source>
</reference>
<dbReference type="EMBL" id="LSRX01001365">
    <property type="protein sequence ID" value="OLP80601.1"/>
    <property type="molecule type" value="Genomic_DNA"/>
</dbReference>
<accession>A0A1Q9CCF4</accession>
<feature type="signal peptide" evidence="3">
    <location>
        <begin position="1"/>
        <end position="21"/>
    </location>
</feature>
<feature type="compositionally biased region" description="Basic and acidic residues" evidence="2">
    <location>
        <begin position="59"/>
        <end position="72"/>
    </location>
</feature>
<keyword evidence="3" id="KW-0732">Signal</keyword>
<evidence type="ECO:0000313" key="5">
    <source>
        <dbReference type="Proteomes" id="UP000186817"/>
    </source>
</evidence>
<feature type="coiled-coil region" evidence="1">
    <location>
        <begin position="160"/>
        <end position="241"/>
    </location>
</feature>
<keyword evidence="5" id="KW-1185">Reference proteome</keyword>
<feature type="region of interest" description="Disordered" evidence="2">
    <location>
        <begin position="23"/>
        <end position="110"/>
    </location>
</feature>